<sequence length="56" mass="6159">MQLQETRVLAQGHERLGQRQAVVRDQGADKAHAGAHQEARRARARQEAEGRGEGDA</sequence>
<dbReference type="Proteomes" id="UP000030651">
    <property type="component" value="Unassembled WGS sequence"/>
</dbReference>
<evidence type="ECO:0000256" key="1">
    <source>
        <dbReference type="SAM" id="MobiDB-lite"/>
    </source>
</evidence>
<dbReference type="HOGENOM" id="CLU_3014910_0_0_1"/>
<proteinExistence type="predicted"/>
<protein>
    <submittedName>
        <fullName evidence="2">Uncharacterized protein</fullName>
    </submittedName>
</protein>
<organism evidence="2 3">
    <name type="scientific">Pestalotiopsis fici (strain W106-1 / CGMCC3.15140)</name>
    <dbReference type="NCBI Taxonomy" id="1229662"/>
    <lineage>
        <taxon>Eukaryota</taxon>
        <taxon>Fungi</taxon>
        <taxon>Dikarya</taxon>
        <taxon>Ascomycota</taxon>
        <taxon>Pezizomycotina</taxon>
        <taxon>Sordariomycetes</taxon>
        <taxon>Xylariomycetidae</taxon>
        <taxon>Amphisphaeriales</taxon>
        <taxon>Sporocadaceae</taxon>
        <taxon>Pestalotiopsis</taxon>
    </lineage>
</organism>
<evidence type="ECO:0000313" key="2">
    <source>
        <dbReference type="EMBL" id="ETS87690.1"/>
    </source>
</evidence>
<dbReference type="EMBL" id="KI912109">
    <property type="protein sequence ID" value="ETS87690.1"/>
    <property type="molecule type" value="Genomic_DNA"/>
</dbReference>
<feature type="compositionally biased region" description="Basic and acidic residues" evidence="1">
    <location>
        <begin position="26"/>
        <end position="56"/>
    </location>
</feature>
<gene>
    <name evidence="2" type="ORF">PFICI_01518</name>
</gene>
<accession>W3XNZ6</accession>
<name>W3XNZ6_PESFW</name>
<reference evidence="3" key="1">
    <citation type="journal article" date="2015" name="BMC Genomics">
        <title>Genomic and transcriptomic analysis of the endophytic fungus Pestalotiopsis fici reveals its lifestyle and high potential for synthesis of natural products.</title>
        <authorList>
            <person name="Wang X."/>
            <person name="Zhang X."/>
            <person name="Liu L."/>
            <person name="Xiang M."/>
            <person name="Wang W."/>
            <person name="Sun X."/>
            <person name="Che Y."/>
            <person name="Guo L."/>
            <person name="Liu G."/>
            <person name="Guo L."/>
            <person name="Wang C."/>
            <person name="Yin W.B."/>
            <person name="Stadler M."/>
            <person name="Zhang X."/>
            <person name="Liu X."/>
        </authorList>
    </citation>
    <scope>NUCLEOTIDE SEQUENCE [LARGE SCALE GENOMIC DNA]</scope>
    <source>
        <strain evidence="3">W106-1 / CGMCC3.15140</strain>
    </source>
</reference>
<dbReference type="GeneID" id="19266531"/>
<dbReference type="RefSeq" id="XP_007828290.1">
    <property type="nucleotide sequence ID" value="XM_007830099.1"/>
</dbReference>
<dbReference type="KEGG" id="pfy:PFICI_01518"/>
<dbReference type="InParanoid" id="W3XNZ6"/>
<feature type="region of interest" description="Disordered" evidence="1">
    <location>
        <begin position="1"/>
        <end position="56"/>
    </location>
</feature>
<dbReference type="AlphaFoldDB" id="W3XNZ6"/>
<evidence type="ECO:0000313" key="3">
    <source>
        <dbReference type="Proteomes" id="UP000030651"/>
    </source>
</evidence>
<keyword evidence="3" id="KW-1185">Reference proteome</keyword>